<sequence length="151" mass="16447">MSEEAKKSTLQSLRNWGGEFQSSQQSSSSHVLRSHITVNVSQQNSVPPTLLATLITAQHARPFQPLPMMFAPVLLFSSYLNLSNYKTDAAGITAAWSGLYGLLALRRSQKLRNKFTVRGAVRGASLALCAVNVAGCGLAYTFGKREKEEKS</sequence>
<dbReference type="Pfam" id="PF10315">
    <property type="entry name" value="Aim19"/>
    <property type="match status" value="1"/>
</dbReference>
<dbReference type="AlphaFoldDB" id="A0A9P4WJC0"/>
<name>A0A9P4WJC0_9PLEO</name>
<evidence type="ECO:0000256" key="1">
    <source>
        <dbReference type="SAM" id="Phobius"/>
    </source>
</evidence>
<keyword evidence="1" id="KW-0472">Membrane</keyword>
<evidence type="ECO:0000313" key="3">
    <source>
        <dbReference type="Proteomes" id="UP000758155"/>
    </source>
</evidence>
<dbReference type="OrthoDB" id="4868994at2759"/>
<comment type="caution">
    <text evidence="2">The sequence shown here is derived from an EMBL/GenBank/DDBJ whole genome shotgun (WGS) entry which is preliminary data.</text>
</comment>
<feature type="transmembrane region" description="Helical" evidence="1">
    <location>
        <begin position="126"/>
        <end position="143"/>
    </location>
</feature>
<keyword evidence="3" id="KW-1185">Reference proteome</keyword>
<reference evidence="2" key="1">
    <citation type="submission" date="2019-04" db="EMBL/GenBank/DDBJ databases">
        <title>Sequencing of skin fungus with MAO and IRED activity.</title>
        <authorList>
            <person name="Marsaioli A.J."/>
            <person name="Bonatto J.M.C."/>
            <person name="Reis Junior O."/>
        </authorList>
    </citation>
    <scope>NUCLEOTIDE SEQUENCE</scope>
    <source>
        <strain evidence="2">28M1</strain>
    </source>
</reference>
<keyword evidence="1" id="KW-1133">Transmembrane helix</keyword>
<organism evidence="2 3">
    <name type="scientific">Didymella heteroderae</name>
    <dbReference type="NCBI Taxonomy" id="1769908"/>
    <lineage>
        <taxon>Eukaryota</taxon>
        <taxon>Fungi</taxon>
        <taxon>Dikarya</taxon>
        <taxon>Ascomycota</taxon>
        <taxon>Pezizomycotina</taxon>
        <taxon>Dothideomycetes</taxon>
        <taxon>Pleosporomycetidae</taxon>
        <taxon>Pleosporales</taxon>
        <taxon>Pleosporineae</taxon>
        <taxon>Didymellaceae</taxon>
        <taxon>Didymella</taxon>
    </lineage>
</organism>
<accession>A0A9P4WJC0</accession>
<protein>
    <submittedName>
        <fullName evidence="2">Uncharacterized protein</fullName>
    </submittedName>
</protein>
<dbReference type="InterPro" id="IPR019419">
    <property type="entry name" value="AIM19"/>
</dbReference>
<keyword evidence="1" id="KW-0812">Transmembrane</keyword>
<dbReference type="EMBL" id="SWKV01000070">
    <property type="protein sequence ID" value="KAF3034238.1"/>
    <property type="molecule type" value="Genomic_DNA"/>
</dbReference>
<proteinExistence type="predicted"/>
<gene>
    <name evidence="2" type="ORF">E8E12_004582</name>
</gene>
<evidence type="ECO:0000313" key="2">
    <source>
        <dbReference type="EMBL" id="KAF3034238.1"/>
    </source>
</evidence>
<dbReference type="Proteomes" id="UP000758155">
    <property type="component" value="Unassembled WGS sequence"/>
</dbReference>